<proteinExistence type="predicted"/>
<evidence type="ECO:0000256" key="1">
    <source>
        <dbReference type="SAM" id="Coils"/>
    </source>
</evidence>
<dbReference type="EMBL" id="UOFB01000201">
    <property type="protein sequence ID" value="VAW47465.1"/>
    <property type="molecule type" value="Genomic_DNA"/>
</dbReference>
<protein>
    <submittedName>
        <fullName evidence="4">Mobile element protein</fullName>
    </submittedName>
</protein>
<evidence type="ECO:0000313" key="4">
    <source>
        <dbReference type="EMBL" id="VAW47465.1"/>
    </source>
</evidence>
<dbReference type="InterPro" id="IPR047650">
    <property type="entry name" value="Transpos_IS110"/>
</dbReference>
<dbReference type="Pfam" id="PF02371">
    <property type="entry name" value="Transposase_20"/>
    <property type="match status" value="1"/>
</dbReference>
<name>A0A3B0VV00_9ZZZZ</name>
<dbReference type="InterPro" id="IPR003346">
    <property type="entry name" value="Transposase_20"/>
</dbReference>
<dbReference type="InterPro" id="IPR002525">
    <property type="entry name" value="Transp_IS110-like_N"/>
</dbReference>
<sequence length="327" mass="37148">MSFYIGIDIAKDKFDLLWLRDPKSLKVKTKIFKNTQADFEHLKNWLEKNITTELADIYVCMEATGIYHESLAYALYAMGVKVSVINPAFVKNFAKGLGVRSKTDKKDSFVLARYCVMTNPGPWKPEPEHIREIKALLARLEALEKDLQRECNRLEKVQISHASKTVITSIELMIKCLEAERDSIEKKIDEHIDQRPDLKQDRIYLNSIPGIGSVLSREMLSLLRSRDFSKASQSAAFVGLAPRLWESGKLKGRTTLCKNGPGRIRAKLYMAAIVAKQYNPDVKALYDRLVAAGKTKMQALGAAMRKLVHICFGVLKHQCKYQSQIVR</sequence>
<dbReference type="NCBIfam" id="NF033542">
    <property type="entry name" value="transpos_IS110"/>
    <property type="match status" value="1"/>
</dbReference>
<dbReference type="PANTHER" id="PTHR33055:SF3">
    <property type="entry name" value="PUTATIVE TRANSPOSASE FOR IS117-RELATED"/>
    <property type="match status" value="1"/>
</dbReference>
<gene>
    <name evidence="4" type="ORF">MNBD_GAMMA04-1049</name>
</gene>
<feature type="coiled-coil region" evidence="1">
    <location>
        <begin position="126"/>
        <end position="201"/>
    </location>
</feature>
<keyword evidence="1" id="KW-0175">Coiled coil</keyword>
<dbReference type="AlphaFoldDB" id="A0A3B0VV00"/>
<evidence type="ECO:0000259" key="2">
    <source>
        <dbReference type="Pfam" id="PF01548"/>
    </source>
</evidence>
<dbReference type="PANTHER" id="PTHR33055">
    <property type="entry name" value="TRANSPOSASE FOR INSERTION SEQUENCE ELEMENT IS1111A"/>
    <property type="match status" value="1"/>
</dbReference>
<feature type="domain" description="Transposase IS110-like N-terminal" evidence="2">
    <location>
        <begin position="5"/>
        <end position="157"/>
    </location>
</feature>
<evidence type="ECO:0000259" key="3">
    <source>
        <dbReference type="Pfam" id="PF02371"/>
    </source>
</evidence>
<dbReference type="GO" id="GO:0004803">
    <property type="term" value="F:transposase activity"/>
    <property type="evidence" value="ECO:0007669"/>
    <property type="project" value="InterPro"/>
</dbReference>
<feature type="domain" description="Transposase IS116/IS110/IS902 C-terminal" evidence="3">
    <location>
        <begin position="205"/>
        <end position="286"/>
    </location>
</feature>
<reference evidence="4" key="1">
    <citation type="submission" date="2018-06" db="EMBL/GenBank/DDBJ databases">
        <authorList>
            <person name="Zhirakovskaya E."/>
        </authorList>
    </citation>
    <scope>NUCLEOTIDE SEQUENCE</scope>
</reference>
<dbReference type="GO" id="GO:0006313">
    <property type="term" value="P:DNA transposition"/>
    <property type="evidence" value="ECO:0007669"/>
    <property type="project" value="InterPro"/>
</dbReference>
<organism evidence="4">
    <name type="scientific">hydrothermal vent metagenome</name>
    <dbReference type="NCBI Taxonomy" id="652676"/>
    <lineage>
        <taxon>unclassified sequences</taxon>
        <taxon>metagenomes</taxon>
        <taxon>ecological metagenomes</taxon>
    </lineage>
</organism>
<accession>A0A3B0VV00</accession>
<dbReference type="GO" id="GO:0003677">
    <property type="term" value="F:DNA binding"/>
    <property type="evidence" value="ECO:0007669"/>
    <property type="project" value="InterPro"/>
</dbReference>
<dbReference type="Pfam" id="PF01548">
    <property type="entry name" value="DEDD_Tnp_IS110"/>
    <property type="match status" value="1"/>
</dbReference>